<evidence type="ECO:0000313" key="4">
    <source>
        <dbReference type="Proteomes" id="UP000257109"/>
    </source>
</evidence>
<dbReference type="SMART" id="SM00767">
    <property type="entry name" value="DCD"/>
    <property type="match status" value="1"/>
</dbReference>
<evidence type="ECO:0000313" key="3">
    <source>
        <dbReference type="EMBL" id="RDX80608.1"/>
    </source>
</evidence>
<dbReference type="GO" id="GO:0034976">
    <property type="term" value="P:response to endoplasmic reticulum stress"/>
    <property type="evidence" value="ECO:0007669"/>
    <property type="project" value="InterPro"/>
</dbReference>
<evidence type="ECO:0000259" key="2">
    <source>
        <dbReference type="PROSITE" id="PS51222"/>
    </source>
</evidence>
<feature type="compositionally biased region" description="Polar residues" evidence="1">
    <location>
        <begin position="205"/>
        <end position="220"/>
    </location>
</feature>
<keyword evidence="4" id="KW-1185">Reference proteome</keyword>
<organism evidence="3 4">
    <name type="scientific">Mucuna pruriens</name>
    <name type="common">Velvet bean</name>
    <name type="synonym">Dolichos pruriens</name>
    <dbReference type="NCBI Taxonomy" id="157652"/>
    <lineage>
        <taxon>Eukaryota</taxon>
        <taxon>Viridiplantae</taxon>
        <taxon>Streptophyta</taxon>
        <taxon>Embryophyta</taxon>
        <taxon>Tracheophyta</taxon>
        <taxon>Spermatophyta</taxon>
        <taxon>Magnoliopsida</taxon>
        <taxon>eudicotyledons</taxon>
        <taxon>Gunneridae</taxon>
        <taxon>Pentapetalae</taxon>
        <taxon>rosids</taxon>
        <taxon>fabids</taxon>
        <taxon>Fabales</taxon>
        <taxon>Fabaceae</taxon>
        <taxon>Papilionoideae</taxon>
        <taxon>50 kb inversion clade</taxon>
        <taxon>NPAAA clade</taxon>
        <taxon>indigoferoid/millettioid clade</taxon>
        <taxon>Phaseoleae</taxon>
        <taxon>Mucuna</taxon>
    </lineage>
</organism>
<dbReference type="PROSITE" id="PS51222">
    <property type="entry name" value="DCD"/>
    <property type="match status" value="1"/>
</dbReference>
<gene>
    <name evidence="3" type="ORF">CR513_38822</name>
</gene>
<dbReference type="AlphaFoldDB" id="A0A371FQK9"/>
<feature type="non-terminal residue" evidence="3">
    <location>
        <position position="1"/>
    </location>
</feature>
<proteinExistence type="predicted"/>
<protein>
    <recommendedName>
        <fullName evidence="2">DCD domain-containing protein</fullName>
    </recommendedName>
</protein>
<evidence type="ECO:0000256" key="1">
    <source>
        <dbReference type="SAM" id="MobiDB-lite"/>
    </source>
</evidence>
<dbReference type="EMBL" id="QJKJ01008159">
    <property type="protein sequence ID" value="RDX80608.1"/>
    <property type="molecule type" value="Genomic_DNA"/>
</dbReference>
<dbReference type="InterPro" id="IPR013989">
    <property type="entry name" value="Dev_and_cell_death_domain"/>
</dbReference>
<name>A0A371FQK9_MUCPR</name>
<feature type="domain" description="DCD" evidence="2">
    <location>
        <begin position="34"/>
        <end position="169"/>
    </location>
</feature>
<dbReference type="PANTHER" id="PTHR46034">
    <property type="match status" value="1"/>
</dbReference>
<dbReference type="Pfam" id="PF10539">
    <property type="entry name" value="Dev_Cell_Death"/>
    <property type="match status" value="1"/>
</dbReference>
<dbReference type="InterPro" id="IPR044832">
    <property type="entry name" value="NRP-like"/>
</dbReference>
<dbReference type="Proteomes" id="UP000257109">
    <property type="component" value="Unassembled WGS sequence"/>
</dbReference>
<dbReference type="OrthoDB" id="45365at2759"/>
<feature type="region of interest" description="Disordered" evidence="1">
    <location>
        <begin position="185"/>
        <end position="222"/>
    </location>
</feature>
<dbReference type="PANTHER" id="PTHR46034:SF13">
    <property type="entry name" value="DCD (DEVELOPMENT AND CELL DEATH) DOMAIN PROTEIN"/>
    <property type="match status" value="1"/>
</dbReference>
<sequence>MPGINNMMRAGKRTQTFSPNSVVSSGCGRNLEKYQLGGVIFGCKRSTMKECQSKQLFGLPAQHFSYVKNIDPGLPIFLFNYSDRKLHGIFEASSKGKMYIDPYAWIDDYSELDRTQYPAQVKFRVRLQCQPLSEDKFAKIIADNYYSDNHFWFELDHRQTNKLISLLASLAFATGCNMKWKTVPPSLPPTLKEGKTSKISKSKTQHLTSSNKRTGSTVITSLDGDIKPLDTQAAVKEVNDNEMKLIYLKLKELALGHESKNLSVSDNLNDTPGESDMCNVDKPADLEEKEESSNPPVEHQNNIGQREAELKIQHLMDRCTMLESAFNLHLTRLDQTVVQSSEQDADPKGPLFLKVNFDGESWLSTMNLYCPSQNVIRSLYPMNSAHSYTSIMHPRNSAHSHAPIMLLNGEAYVFWYQNDTEVLNLDTGRWISAHSMLDKGIVERNNCGCNRFVLAEEELNVLLYSPPNETFDFDESKINGSPY</sequence>
<accession>A0A371FQK9</accession>
<comment type="caution">
    <text evidence="3">The sequence shown here is derived from an EMBL/GenBank/DDBJ whole genome shotgun (WGS) entry which is preliminary data.</text>
</comment>
<reference evidence="3" key="1">
    <citation type="submission" date="2018-05" db="EMBL/GenBank/DDBJ databases">
        <title>Draft genome of Mucuna pruriens seed.</title>
        <authorList>
            <person name="Nnadi N.E."/>
            <person name="Vos R."/>
            <person name="Hasami M.H."/>
            <person name="Devisetty U.K."/>
            <person name="Aguiy J.C."/>
        </authorList>
    </citation>
    <scope>NUCLEOTIDE SEQUENCE [LARGE SCALE GENOMIC DNA]</scope>
    <source>
        <strain evidence="3">JCA_2017</strain>
    </source>
</reference>